<proteinExistence type="predicted"/>
<dbReference type="EMBL" id="CAEZSR010000252">
    <property type="protein sequence ID" value="CAB4593639.1"/>
    <property type="molecule type" value="Genomic_DNA"/>
</dbReference>
<dbReference type="Gene3D" id="3.10.180.10">
    <property type="entry name" value="2,3-Dihydroxybiphenyl 1,2-Dioxygenase, domain 1"/>
    <property type="match status" value="1"/>
</dbReference>
<dbReference type="PANTHER" id="PTHR40265:SF1">
    <property type="entry name" value="GLYOXALASE-LIKE DOMAIN-CONTAINING PROTEIN"/>
    <property type="match status" value="1"/>
</dbReference>
<reference evidence="2" key="1">
    <citation type="submission" date="2020-05" db="EMBL/GenBank/DDBJ databases">
        <authorList>
            <person name="Chiriac C."/>
            <person name="Salcher M."/>
            <person name="Ghai R."/>
            <person name="Kavagutti S V."/>
        </authorList>
    </citation>
    <scope>NUCLEOTIDE SEQUENCE</scope>
</reference>
<sequence length="222" mass="24510">MSTAPHGLRQGDIVDHLVYATDDLARTVASLTEQLGVAPTPGGQHLGRGTRNELVALGRGAYLEIIGPDPDQRHHQGPMPFAIEQLEGERLVTWCARPTVPLDHVVRVIEAADGDPGEIADMWRARPDGEILRWRLTLTRLDHHLGPMPFLIDWLDSDHPTASLHQPVELRRLVLHSDDHRHLARLLAIMGGDEDTRVELEEGDPAIAAHLHTPSGEVVLRG</sequence>
<dbReference type="InterPro" id="IPR029068">
    <property type="entry name" value="Glyas_Bleomycin-R_OHBP_Dase"/>
</dbReference>
<name>A0A6J6G0S0_9ZZZZ</name>
<accession>A0A6J6G0S0</accession>
<protein>
    <submittedName>
        <fullName evidence="2">Unannotated protein</fullName>
    </submittedName>
</protein>
<organism evidence="2">
    <name type="scientific">freshwater metagenome</name>
    <dbReference type="NCBI Taxonomy" id="449393"/>
    <lineage>
        <taxon>unclassified sequences</taxon>
        <taxon>metagenomes</taxon>
        <taxon>ecological metagenomes</taxon>
    </lineage>
</organism>
<gene>
    <name evidence="2" type="ORF">UFOPK1493_03881</name>
</gene>
<dbReference type="AlphaFoldDB" id="A0A6J6G0S0"/>
<evidence type="ECO:0000313" key="2">
    <source>
        <dbReference type="EMBL" id="CAB4593639.1"/>
    </source>
</evidence>
<dbReference type="Pfam" id="PF13468">
    <property type="entry name" value="Glyoxalase_3"/>
    <property type="match status" value="1"/>
</dbReference>
<dbReference type="PANTHER" id="PTHR40265">
    <property type="entry name" value="BLL2707 PROTEIN"/>
    <property type="match status" value="1"/>
</dbReference>
<dbReference type="InterPro" id="IPR025870">
    <property type="entry name" value="Glyoxalase-like_dom"/>
</dbReference>
<feature type="domain" description="Glyoxalase-like" evidence="1">
    <location>
        <begin position="14"/>
        <end position="188"/>
    </location>
</feature>
<evidence type="ECO:0000259" key="1">
    <source>
        <dbReference type="Pfam" id="PF13468"/>
    </source>
</evidence>